<protein>
    <submittedName>
        <fullName evidence="6">Beta-lactamase</fullName>
    </submittedName>
</protein>
<evidence type="ECO:0000313" key="7">
    <source>
        <dbReference type="Proteomes" id="UP000214720"/>
    </source>
</evidence>
<dbReference type="InterPro" id="IPR001279">
    <property type="entry name" value="Metallo-B-lactamas"/>
</dbReference>
<keyword evidence="2" id="KW-0479">Metal-binding</keyword>
<organism evidence="6 7">
    <name type="scientific">Caballeronia sordidicola</name>
    <name type="common">Burkholderia sordidicola</name>
    <dbReference type="NCBI Taxonomy" id="196367"/>
    <lineage>
        <taxon>Bacteria</taxon>
        <taxon>Pseudomonadati</taxon>
        <taxon>Pseudomonadota</taxon>
        <taxon>Betaproteobacteria</taxon>
        <taxon>Burkholderiales</taxon>
        <taxon>Burkholderiaceae</taxon>
        <taxon>Caballeronia</taxon>
    </lineage>
</organism>
<dbReference type="EMBL" id="MTHB01000229">
    <property type="protein sequence ID" value="OXC74193.1"/>
    <property type="molecule type" value="Genomic_DNA"/>
</dbReference>
<accession>A0A226WSW1</accession>
<comment type="similarity">
    <text evidence="1">Belongs to the metallo-beta-lactamase superfamily.</text>
</comment>
<sequence length="294" mass="32903">MDEQPTTYRVGDALITRVTEQQFQLKTDKLFADFDPAVIQEHHAWLADGQVDAAADNFVLNVNTWVLRVGGKVILVDTASGNHKDRPFSALFHQLNTPYLERLERAGVKPEEVDFVLLTHLHVDHAGWNTQLENGRWVPTFPNARYVFPRVEREFFDTPAGESRRMVFDDSVLPVIDAGLADEVGPEGGDYLPGIRFHPTPGHSAGHMSIEIESAGAHALFSGDVWHHPIQVYRPAWSSVFCADKHRATVSRRWVLERAIETDATVFTPHFAGTSAGVVSALAQREGGFVWRFL</sequence>
<dbReference type="CDD" id="cd16277">
    <property type="entry name" value="metallo-hydrolase-like_MBL-fold"/>
    <property type="match status" value="1"/>
</dbReference>
<evidence type="ECO:0000256" key="3">
    <source>
        <dbReference type="ARBA" id="ARBA00022801"/>
    </source>
</evidence>
<dbReference type="PANTHER" id="PTHR42978">
    <property type="entry name" value="QUORUM-QUENCHING LACTONASE YTNP-RELATED-RELATED"/>
    <property type="match status" value="1"/>
</dbReference>
<comment type="caution">
    <text evidence="6">The sequence shown here is derived from an EMBL/GenBank/DDBJ whole genome shotgun (WGS) entry which is preliminary data.</text>
</comment>
<dbReference type="OrthoDB" id="5443440at2"/>
<dbReference type="GO" id="GO:0016787">
    <property type="term" value="F:hydrolase activity"/>
    <property type="evidence" value="ECO:0007669"/>
    <property type="project" value="UniProtKB-KW"/>
</dbReference>
<dbReference type="SMART" id="SM00849">
    <property type="entry name" value="Lactamase_B"/>
    <property type="match status" value="1"/>
</dbReference>
<name>A0A226WSW1_CABSO</name>
<dbReference type="Pfam" id="PF00753">
    <property type="entry name" value="Lactamase_B"/>
    <property type="match status" value="1"/>
</dbReference>
<evidence type="ECO:0000256" key="4">
    <source>
        <dbReference type="ARBA" id="ARBA00022833"/>
    </source>
</evidence>
<evidence type="ECO:0000259" key="5">
    <source>
        <dbReference type="SMART" id="SM00849"/>
    </source>
</evidence>
<keyword evidence="3" id="KW-0378">Hydrolase</keyword>
<dbReference type="Proteomes" id="UP000214720">
    <property type="component" value="Unassembled WGS sequence"/>
</dbReference>
<dbReference type="PANTHER" id="PTHR42978:SF6">
    <property type="entry name" value="QUORUM-QUENCHING LACTONASE YTNP-RELATED"/>
    <property type="match status" value="1"/>
</dbReference>
<evidence type="ECO:0000256" key="2">
    <source>
        <dbReference type="ARBA" id="ARBA00022723"/>
    </source>
</evidence>
<dbReference type="AlphaFoldDB" id="A0A226WSW1"/>
<dbReference type="SUPFAM" id="SSF56281">
    <property type="entry name" value="Metallo-hydrolase/oxidoreductase"/>
    <property type="match status" value="1"/>
</dbReference>
<proteinExistence type="inferred from homology"/>
<dbReference type="Gene3D" id="3.60.15.10">
    <property type="entry name" value="Ribonuclease Z/Hydroxyacylglutathione hydrolase-like"/>
    <property type="match status" value="1"/>
</dbReference>
<feature type="domain" description="Metallo-beta-lactamase" evidence="5">
    <location>
        <begin position="61"/>
        <end position="270"/>
    </location>
</feature>
<dbReference type="InterPro" id="IPR036866">
    <property type="entry name" value="RibonucZ/Hydroxyglut_hydro"/>
</dbReference>
<gene>
    <name evidence="6" type="ORF">BSU04_33260</name>
</gene>
<evidence type="ECO:0000256" key="1">
    <source>
        <dbReference type="ARBA" id="ARBA00007749"/>
    </source>
</evidence>
<keyword evidence="4" id="KW-0862">Zinc</keyword>
<dbReference type="RefSeq" id="WP_089164224.1">
    <property type="nucleotide sequence ID" value="NZ_MTHB01000229.1"/>
</dbReference>
<reference evidence="7" key="1">
    <citation type="submission" date="2017-01" db="EMBL/GenBank/DDBJ databases">
        <title>Genome Analysis of Deinococcus marmoris KOPRI26562.</title>
        <authorList>
            <person name="Kim J.H."/>
            <person name="Oh H.-M."/>
        </authorList>
    </citation>
    <scope>NUCLEOTIDE SEQUENCE [LARGE SCALE GENOMIC DNA]</scope>
    <source>
        <strain evidence="7">PAMC 26633</strain>
    </source>
</reference>
<dbReference type="InterPro" id="IPR051013">
    <property type="entry name" value="MBL_superfamily_lactonases"/>
</dbReference>
<dbReference type="GO" id="GO:0046872">
    <property type="term" value="F:metal ion binding"/>
    <property type="evidence" value="ECO:0007669"/>
    <property type="project" value="UniProtKB-KW"/>
</dbReference>
<evidence type="ECO:0000313" key="6">
    <source>
        <dbReference type="EMBL" id="OXC74193.1"/>
    </source>
</evidence>